<dbReference type="SUPFAM" id="SSF53597">
    <property type="entry name" value="Dihydrofolate reductase-like"/>
    <property type="match status" value="1"/>
</dbReference>
<dbReference type="EMBL" id="WBJZ01000019">
    <property type="protein sequence ID" value="KAB1654269.1"/>
    <property type="molecule type" value="Genomic_DNA"/>
</dbReference>
<organism evidence="2 3">
    <name type="scientific">Pseudoclavibacter chungangensis</name>
    <dbReference type="NCBI Taxonomy" id="587635"/>
    <lineage>
        <taxon>Bacteria</taxon>
        <taxon>Bacillati</taxon>
        <taxon>Actinomycetota</taxon>
        <taxon>Actinomycetes</taxon>
        <taxon>Micrococcales</taxon>
        <taxon>Microbacteriaceae</taxon>
        <taxon>Pseudoclavibacter</taxon>
    </lineage>
</organism>
<reference evidence="2 3" key="1">
    <citation type="submission" date="2019-09" db="EMBL/GenBank/DDBJ databases">
        <title>Phylogeny of genus Pseudoclavibacter and closely related genus.</title>
        <authorList>
            <person name="Li Y."/>
        </authorList>
    </citation>
    <scope>NUCLEOTIDE SEQUENCE [LARGE SCALE GENOMIC DNA]</scope>
    <source>
        <strain evidence="2 3">DSM 23821</strain>
    </source>
</reference>
<dbReference type="InterPro" id="IPR002734">
    <property type="entry name" value="RibDG_C"/>
</dbReference>
<dbReference type="GO" id="GO:0009231">
    <property type="term" value="P:riboflavin biosynthetic process"/>
    <property type="evidence" value="ECO:0007669"/>
    <property type="project" value="InterPro"/>
</dbReference>
<accession>A0A7J5BPQ8</accession>
<dbReference type="AlphaFoldDB" id="A0A7J5BPQ8"/>
<feature type="domain" description="Bacterial bifunctional deaminase-reductase C-terminal" evidence="1">
    <location>
        <begin position="2"/>
        <end position="185"/>
    </location>
</feature>
<dbReference type="InterPro" id="IPR050765">
    <property type="entry name" value="Riboflavin_Biosynth_HTPR"/>
</dbReference>
<dbReference type="RefSeq" id="WP_158041506.1">
    <property type="nucleotide sequence ID" value="NZ_JACCFV010000001.1"/>
</dbReference>
<dbReference type="PANTHER" id="PTHR38011:SF2">
    <property type="entry name" value="BIFUNCTIONAL DEAMINASE-REDUCTASE DOMAIN PROTEIN"/>
    <property type="match status" value="1"/>
</dbReference>
<protein>
    <submittedName>
        <fullName evidence="2">Dihydrofolate reductase family protein</fullName>
    </submittedName>
</protein>
<dbReference type="InterPro" id="IPR024072">
    <property type="entry name" value="DHFR-like_dom_sf"/>
</dbReference>
<evidence type="ECO:0000259" key="1">
    <source>
        <dbReference type="Pfam" id="PF01872"/>
    </source>
</evidence>
<dbReference type="GO" id="GO:0008703">
    <property type="term" value="F:5-amino-6-(5-phosphoribosylamino)uracil reductase activity"/>
    <property type="evidence" value="ECO:0007669"/>
    <property type="project" value="InterPro"/>
</dbReference>
<dbReference type="PANTHER" id="PTHR38011">
    <property type="entry name" value="DIHYDROFOLATE REDUCTASE FAMILY PROTEIN (AFU_ORTHOLOGUE AFUA_8G06820)"/>
    <property type="match status" value="1"/>
</dbReference>
<comment type="caution">
    <text evidence="2">The sequence shown here is derived from an EMBL/GenBank/DDBJ whole genome shotgun (WGS) entry which is preliminary data.</text>
</comment>
<gene>
    <name evidence="2" type="ORF">F8O01_13615</name>
</gene>
<dbReference type="Proteomes" id="UP000467240">
    <property type="component" value="Unassembled WGS sequence"/>
</dbReference>
<name>A0A7J5BPQ8_9MICO</name>
<dbReference type="Gene3D" id="3.40.430.10">
    <property type="entry name" value="Dihydrofolate Reductase, subunit A"/>
    <property type="match status" value="1"/>
</dbReference>
<evidence type="ECO:0000313" key="2">
    <source>
        <dbReference type="EMBL" id="KAB1654269.1"/>
    </source>
</evidence>
<evidence type="ECO:0000313" key="3">
    <source>
        <dbReference type="Proteomes" id="UP000467240"/>
    </source>
</evidence>
<dbReference type="Pfam" id="PF01872">
    <property type="entry name" value="RibD_C"/>
    <property type="match status" value="1"/>
</dbReference>
<proteinExistence type="predicted"/>
<sequence length="199" mass="21858">MKLTISLQITLDGVAQANGANNEEMDAGFTRGGWARGRGDAEAARYILDTWRRPDAFLLGRRTFRVFESYWGSRRDDGGFGTAISSKPKYLVSTTVSDPAWERTTVIAGDVAERVRDLEARPGGKLLVVGSVSLVQWLLVHELVDELNLVQFPVVVVGEGRRVFPERGPDFGLELLEAQEFPTGVLGLTYGVRGRPAHA</sequence>
<keyword evidence="3" id="KW-1185">Reference proteome</keyword>
<dbReference type="OrthoDB" id="7342392at2"/>